<evidence type="ECO:0000256" key="3">
    <source>
        <dbReference type="ARBA" id="ARBA00022840"/>
    </source>
</evidence>
<evidence type="ECO:0000259" key="5">
    <source>
        <dbReference type="PROSITE" id="PS51192"/>
    </source>
</evidence>
<dbReference type="Pfam" id="PF00271">
    <property type="entry name" value="Helicase_C"/>
    <property type="match status" value="1"/>
</dbReference>
<evidence type="ECO:0000256" key="2">
    <source>
        <dbReference type="ARBA" id="ARBA00022801"/>
    </source>
</evidence>
<dbReference type="Gene3D" id="3.40.50.300">
    <property type="entry name" value="P-loop containing nucleotide triphosphate hydrolases"/>
    <property type="match status" value="1"/>
</dbReference>
<feature type="region of interest" description="Disordered" evidence="4">
    <location>
        <begin position="722"/>
        <end position="748"/>
    </location>
</feature>
<evidence type="ECO:0000313" key="8">
    <source>
        <dbReference type="Proteomes" id="UP001303160"/>
    </source>
</evidence>
<feature type="region of interest" description="Disordered" evidence="4">
    <location>
        <begin position="1"/>
        <end position="27"/>
    </location>
</feature>
<evidence type="ECO:0000256" key="4">
    <source>
        <dbReference type="SAM" id="MobiDB-lite"/>
    </source>
</evidence>
<dbReference type="PROSITE" id="PS51192">
    <property type="entry name" value="HELICASE_ATP_BIND_1"/>
    <property type="match status" value="1"/>
</dbReference>
<proteinExistence type="predicted"/>
<organism evidence="7 8">
    <name type="scientific">Triangularia verruculosa</name>
    <dbReference type="NCBI Taxonomy" id="2587418"/>
    <lineage>
        <taxon>Eukaryota</taxon>
        <taxon>Fungi</taxon>
        <taxon>Dikarya</taxon>
        <taxon>Ascomycota</taxon>
        <taxon>Pezizomycotina</taxon>
        <taxon>Sordariomycetes</taxon>
        <taxon>Sordariomycetidae</taxon>
        <taxon>Sordariales</taxon>
        <taxon>Podosporaceae</taxon>
        <taxon>Triangularia</taxon>
    </lineage>
</organism>
<dbReference type="InterPro" id="IPR027417">
    <property type="entry name" value="P-loop_NTPase"/>
</dbReference>
<dbReference type="Pfam" id="PF00176">
    <property type="entry name" value="SNF2-rel_dom"/>
    <property type="match status" value="1"/>
</dbReference>
<dbReference type="GO" id="GO:0016787">
    <property type="term" value="F:hydrolase activity"/>
    <property type="evidence" value="ECO:0007669"/>
    <property type="project" value="UniProtKB-KW"/>
</dbReference>
<dbReference type="PANTHER" id="PTHR45626">
    <property type="entry name" value="TRANSCRIPTION TERMINATION FACTOR 2-RELATED"/>
    <property type="match status" value="1"/>
</dbReference>
<dbReference type="InterPro" id="IPR049730">
    <property type="entry name" value="SNF2/RAD54-like_C"/>
</dbReference>
<dbReference type="Gene3D" id="3.40.50.10810">
    <property type="entry name" value="Tandem AAA-ATPase domain"/>
    <property type="match status" value="1"/>
</dbReference>
<dbReference type="CDD" id="cd18008">
    <property type="entry name" value="DEXDc_SHPRH-like"/>
    <property type="match status" value="1"/>
</dbReference>
<feature type="domain" description="Helicase ATP-binding" evidence="5">
    <location>
        <begin position="337"/>
        <end position="529"/>
    </location>
</feature>
<sequence length="925" mass="102743">MELISTLKYRASGSSPAPSQSEASSSASVDSFRTSLINATEGSVESTPLSGGLPASESALATSFQEAECRLSPNTEIVLTGRQSFKLNVEPDVCFGVILSTAFSSVSCEATDNLDVSLFGSALKLTLTTTGKYVGLVKCQGLVKALSKFSVTLKARMIKLGASDRKDKRGTAMPWSPTDTPLRITVCGLKIESEDLGNMLSDHSLFFQHPFPTEVDPSLLYYNPHYLLRPGTTMPDVAQLTLSGPDEPQVIERLDDVSKARVMRIFDLTYDPSASIEVKPSPRLKATLKKHQLVALSMMTEKEAAIIDQAKFPCLWERSTKPDGTACYRHRITGRRDDLPQPHRGGILADEMGLGKTLSVLALICSSLDQEDEPAADNRVEKPNARNPTLIITPKSSDKTVRGYLRIRVLKLHLLNHKYLSRHIRPRQVKTAVFHGSSRAKGFDKMLDCDILFTTYETVRSDSRSQRLLSSRSWRRVVLDEAHRIRNRAAQIFTAVSELQAPYKWALTGTPIMNSLDDFASLISFIDVQPFNTKSTFDFWITSPLKDKRSLQMKNLEHLVKATCLRRIKSQIEGDVKLPARTEKIETVELSPHDRELYDYFKSKTVKTAAGVADETTPWSYSSTAKDGGKGKNILGLLNILRLVCGHGESLLPTSALEMWKGRHDETTYWHIMQTWSKRCDQCREDIDIVDECSNPENAGELNADNDNIQSCPICGKGAQAVESKRRRKGPNGNVPATQKPAPPPSNKVQALLKNLHHEQGVSCLPQPNRTMDIKKSVVFSCWVRMLNLVQQHIEDAGFGVARIDGGTSLVDRSKAMSRFRDDPSCTVMLATIGSAAEGVDLTAANNVHLLEPHWNPMVEAQAVDRVHRIGQTRPVTTIRYITDKSVDMYVQAVQQEKLQLIDQSFLGITNETHTADQRQSQKVR</sequence>
<evidence type="ECO:0000259" key="6">
    <source>
        <dbReference type="PROSITE" id="PS51194"/>
    </source>
</evidence>
<name>A0AAN6XE40_9PEZI</name>
<dbReference type="EMBL" id="MU863939">
    <property type="protein sequence ID" value="KAK4198874.1"/>
    <property type="molecule type" value="Genomic_DNA"/>
</dbReference>
<feature type="domain" description="Helicase C-terminal" evidence="6">
    <location>
        <begin position="748"/>
        <end position="910"/>
    </location>
</feature>
<dbReference type="SMART" id="SM00490">
    <property type="entry name" value="HELICc"/>
    <property type="match status" value="1"/>
</dbReference>
<evidence type="ECO:0000313" key="7">
    <source>
        <dbReference type="EMBL" id="KAK4198874.1"/>
    </source>
</evidence>
<protein>
    <submittedName>
        <fullName evidence="7">SNF2 family N-terminal domain-containing protein</fullName>
    </submittedName>
</protein>
<comment type="caution">
    <text evidence="7">The sequence shown here is derived from an EMBL/GenBank/DDBJ whole genome shotgun (WGS) entry which is preliminary data.</text>
</comment>
<dbReference type="GO" id="GO:0005524">
    <property type="term" value="F:ATP binding"/>
    <property type="evidence" value="ECO:0007669"/>
    <property type="project" value="UniProtKB-KW"/>
</dbReference>
<dbReference type="PANTHER" id="PTHR45626:SF52">
    <property type="entry name" value="SINGLE-STRANDED DNA-DEPENDENT ATPASE (EUROFUNG)"/>
    <property type="match status" value="1"/>
</dbReference>
<gene>
    <name evidence="7" type="ORF">QBC40DRAFT_177531</name>
</gene>
<dbReference type="Proteomes" id="UP001303160">
    <property type="component" value="Unassembled WGS sequence"/>
</dbReference>
<reference evidence="7" key="2">
    <citation type="submission" date="2023-05" db="EMBL/GenBank/DDBJ databases">
        <authorList>
            <consortium name="Lawrence Berkeley National Laboratory"/>
            <person name="Steindorff A."/>
            <person name="Hensen N."/>
            <person name="Bonometti L."/>
            <person name="Westerberg I."/>
            <person name="Brannstrom I.O."/>
            <person name="Guillou S."/>
            <person name="Cros-Aarteil S."/>
            <person name="Calhoun S."/>
            <person name="Haridas S."/>
            <person name="Kuo A."/>
            <person name="Mondo S."/>
            <person name="Pangilinan J."/>
            <person name="Riley R."/>
            <person name="Labutti K."/>
            <person name="Andreopoulos B."/>
            <person name="Lipzen A."/>
            <person name="Chen C."/>
            <person name="Yanf M."/>
            <person name="Daum C."/>
            <person name="Ng V."/>
            <person name="Clum A."/>
            <person name="Ohm R."/>
            <person name="Martin F."/>
            <person name="Silar P."/>
            <person name="Natvig D."/>
            <person name="Lalanne C."/>
            <person name="Gautier V."/>
            <person name="Ament-Velasquez S.L."/>
            <person name="Kruys A."/>
            <person name="Hutchinson M.I."/>
            <person name="Powell A.J."/>
            <person name="Barry K."/>
            <person name="Miller A.N."/>
            <person name="Grigoriev I.V."/>
            <person name="Debuchy R."/>
            <person name="Gladieux P."/>
            <person name="Thoren M.H."/>
            <person name="Johannesson H."/>
        </authorList>
    </citation>
    <scope>NUCLEOTIDE SEQUENCE</scope>
    <source>
        <strain evidence="7">CBS 315.58</strain>
    </source>
</reference>
<keyword evidence="2" id="KW-0378">Hydrolase</keyword>
<dbReference type="AlphaFoldDB" id="A0AAN6XE40"/>
<keyword evidence="8" id="KW-1185">Reference proteome</keyword>
<evidence type="ECO:0000256" key="1">
    <source>
        <dbReference type="ARBA" id="ARBA00022741"/>
    </source>
</evidence>
<dbReference type="CDD" id="cd18793">
    <property type="entry name" value="SF2_C_SNF"/>
    <property type="match status" value="1"/>
</dbReference>
<feature type="compositionally biased region" description="Low complexity" evidence="4">
    <location>
        <begin position="11"/>
        <end position="27"/>
    </location>
</feature>
<reference evidence="7" key="1">
    <citation type="journal article" date="2023" name="Mol. Phylogenet. Evol.">
        <title>Genome-scale phylogeny and comparative genomics of the fungal order Sordariales.</title>
        <authorList>
            <person name="Hensen N."/>
            <person name="Bonometti L."/>
            <person name="Westerberg I."/>
            <person name="Brannstrom I.O."/>
            <person name="Guillou S."/>
            <person name="Cros-Aarteil S."/>
            <person name="Calhoun S."/>
            <person name="Haridas S."/>
            <person name="Kuo A."/>
            <person name="Mondo S."/>
            <person name="Pangilinan J."/>
            <person name="Riley R."/>
            <person name="LaButti K."/>
            <person name="Andreopoulos B."/>
            <person name="Lipzen A."/>
            <person name="Chen C."/>
            <person name="Yan M."/>
            <person name="Daum C."/>
            <person name="Ng V."/>
            <person name="Clum A."/>
            <person name="Steindorff A."/>
            <person name="Ohm R.A."/>
            <person name="Martin F."/>
            <person name="Silar P."/>
            <person name="Natvig D.O."/>
            <person name="Lalanne C."/>
            <person name="Gautier V."/>
            <person name="Ament-Velasquez S.L."/>
            <person name="Kruys A."/>
            <person name="Hutchinson M.I."/>
            <person name="Powell A.J."/>
            <person name="Barry K."/>
            <person name="Miller A.N."/>
            <person name="Grigoriev I.V."/>
            <person name="Debuchy R."/>
            <person name="Gladieux P."/>
            <person name="Hiltunen Thoren M."/>
            <person name="Johannesson H."/>
        </authorList>
    </citation>
    <scope>NUCLEOTIDE SEQUENCE</scope>
    <source>
        <strain evidence="7">CBS 315.58</strain>
    </source>
</reference>
<dbReference type="InterPro" id="IPR001650">
    <property type="entry name" value="Helicase_C-like"/>
</dbReference>
<keyword evidence="3" id="KW-0067">ATP-binding</keyword>
<dbReference type="GO" id="GO:0005634">
    <property type="term" value="C:nucleus"/>
    <property type="evidence" value="ECO:0007669"/>
    <property type="project" value="TreeGrafter"/>
</dbReference>
<dbReference type="InterPro" id="IPR050628">
    <property type="entry name" value="SNF2_RAD54_helicase_TF"/>
</dbReference>
<dbReference type="SUPFAM" id="SSF52540">
    <property type="entry name" value="P-loop containing nucleoside triphosphate hydrolases"/>
    <property type="match status" value="2"/>
</dbReference>
<dbReference type="InterPro" id="IPR038718">
    <property type="entry name" value="SNF2-like_sf"/>
</dbReference>
<dbReference type="PROSITE" id="PS51194">
    <property type="entry name" value="HELICASE_CTER"/>
    <property type="match status" value="1"/>
</dbReference>
<keyword evidence="1" id="KW-0547">Nucleotide-binding</keyword>
<dbReference type="GO" id="GO:0008094">
    <property type="term" value="F:ATP-dependent activity, acting on DNA"/>
    <property type="evidence" value="ECO:0007669"/>
    <property type="project" value="TreeGrafter"/>
</dbReference>
<accession>A0AAN6XE40</accession>
<dbReference type="SMART" id="SM00487">
    <property type="entry name" value="DEXDc"/>
    <property type="match status" value="1"/>
</dbReference>
<dbReference type="InterPro" id="IPR000330">
    <property type="entry name" value="SNF2_N"/>
</dbReference>
<dbReference type="InterPro" id="IPR014001">
    <property type="entry name" value="Helicase_ATP-bd"/>
</dbReference>
<dbReference type="GO" id="GO:0006281">
    <property type="term" value="P:DNA repair"/>
    <property type="evidence" value="ECO:0007669"/>
    <property type="project" value="TreeGrafter"/>
</dbReference>